<dbReference type="EMBL" id="CABFLZ010000048">
    <property type="protein sequence ID" value="VTY09625.1"/>
    <property type="molecule type" value="Genomic_DNA"/>
</dbReference>
<keyword evidence="2" id="KW-1185">Reference proteome</keyword>
<dbReference type="AlphaFoldDB" id="A0A9X9SN48"/>
<sequence length="35" mass="3506">MGHLITLAAASLIGMSGISASAIGISRNIETAIHK</sequence>
<organism evidence="1 2">
    <name type="scientific">Neisseria subflava</name>
    <dbReference type="NCBI Taxonomy" id="28449"/>
    <lineage>
        <taxon>Bacteria</taxon>
        <taxon>Pseudomonadati</taxon>
        <taxon>Pseudomonadota</taxon>
        <taxon>Betaproteobacteria</taxon>
        <taxon>Neisseriales</taxon>
        <taxon>Neisseriaceae</taxon>
        <taxon>Neisseria</taxon>
    </lineage>
</organism>
<reference evidence="1" key="1">
    <citation type="submission" date="2019-05" db="EMBL/GenBank/DDBJ databases">
        <authorList>
            <person name="Hibberd M."/>
        </authorList>
    </citation>
    <scope>NUCLEOTIDE SEQUENCE</scope>
    <source>
        <strain evidence="1">Neisseria_subflava_BgEED23</strain>
    </source>
</reference>
<protein>
    <submittedName>
        <fullName evidence="1">Uncharacterized protein</fullName>
    </submittedName>
</protein>
<evidence type="ECO:0000313" key="2">
    <source>
        <dbReference type="Proteomes" id="UP000626795"/>
    </source>
</evidence>
<comment type="caution">
    <text evidence="1">The sequence shown here is derived from an EMBL/GenBank/DDBJ whole genome shotgun (WGS) entry which is preliminary data.</text>
</comment>
<gene>
    <name evidence="1" type="ORF">ONOEEDHL_01050</name>
</gene>
<evidence type="ECO:0000313" key="1">
    <source>
        <dbReference type="EMBL" id="VTY09625.1"/>
    </source>
</evidence>
<proteinExistence type="predicted"/>
<accession>A0A9X9SN48</accession>
<name>A0A9X9SN48_NEISU</name>
<dbReference type="Proteomes" id="UP000626795">
    <property type="component" value="Unassembled WGS sequence"/>
</dbReference>